<dbReference type="GeneID" id="71570329"/>
<dbReference type="KEGG" id="orh:Ornrh_2258"/>
<evidence type="ECO:0000313" key="2">
    <source>
        <dbReference type="Proteomes" id="UP000006051"/>
    </source>
</evidence>
<gene>
    <name evidence="1" type="ordered locus">Ornrh_2258</name>
</gene>
<protein>
    <submittedName>
        <fullName evidence="1">Uncharacterized protein</fullName>
    </submittedName>
</protein>
<sequence length="108" mass="12540">MEKVSISLTPEQLNAMLASLNEIPHTIGDTPAQRAVQSIFDEVLTKLYKKQIDKRNEPQNKAFKLKLKHHEAYALSEMLLHTRELLPPHFFFEKNAILQINFQISEQL</sequence>
<proteinExistence type="predicted"/>
<dbReference type="STRING" id="867902.Ornrh_2258"/>
<name>I4A355_ORNRL</name>
<dbReference type="AlphaFoldDB" id="I4A355"/>
<reference evidence="1 2" key="1">
    <citation type="submission" date="2012-06" db="EMBL/GenBank/DDBJ databases">
        <title>The complete genome of Ornithobacterium rhinotracheale DSM 15997.</title>
        <authorList>
            <consortium name="US DOE Joint Genome Institute (JGI-PGF)"/>
            <person name="Lucas S."/>
            <person name="Copeland A."/>
            <person name="Lapidus A."/>
            <person name="Goodwin L."/>
            <person name="Pitluck S."/>
            <person name="Peters L."/>
            <person name="Mikhailova N."/>
            <person name="Teshima H."/>
            <person name="Kyrpides N."/>
            <person name="Mavromatis K."/>
            <person name="Pagani I."/>
            <person name="Ivanova N."/>
            <person name="Ovchinnikova G."/>
            <person name="Zeytun A."/>
            <person name="Detter J.C."/>
            <person name="Han C."/>
            <person name="Land M."/>
            <person name="Hauser L."/>
            <person name="Markowitz V."/>
            <person name="Cheng J.-F."/>
            <person name="Hugenholtz P."/>
            <person name="Woyke T."/>
            <person name="Wu D."/>
            <person name="Lang E."/>
            <person name="Kopitz M."/>
            <person name="Brambilla E."/>
            <person name="Klenk H.-P."/>
            <person name="Eisen J.A."/>
        </authorList>
    </citation>
    <scope>NUCLEOTIDE SEQUENCE [LARGE SCALE GENOMIC DNA]</scope>
    <source>
        <strain evidence="2">ATCC 51463 / DSM 15997 / CCUG 23171 / LMG 9086</strain>
    </source>
</reference>
<organism evidence="1 2">
    <name type="scientific">Ornithobacterium rhinotracheale (strain ATCC 51463 / DSM 15997 / CCUG 23171 / CIP 104009 / LMG 9086)</name>
    <dbReference type="NCBI Taxonomy" id="867902"/>
    <lineage>
        <taxon>Bacteria</taxon>
        <taxon>Pseudomonadati</taxon>
        <taxon>Bacteroidota</taxon>
        <taxon>Flavobacteriia</taxon>
        <taxon>Flavobacteriales</taxon>
        <taxon>Weeksellaceae</taxon>
        <taxon>Ornithobacterium</taxon>
    </lineage>
</organism>
<dbReference type="PATRIC" id="fig|867902.3.peg.2214"/>
<dbReference type="EMBL" id="CP003283">
    <property type="protein sequence ID" value="AFL98389.1"/>
    <property type="molecule type" value="Genomic_DNA"/>
</dbReference>
<dbReference type="RefSeq" id="WP_014791890.1">
    <property type="nucleotide sequence ID" value="NC_018016.1"/>
</dbReference>
<keyword evidence="2" id="KW-1185">Reference proteome</keyword>
<accession>I4A355</accession>
<dbReference type="GeneID" id="97258836"/>
<evidence type="ECO:0000313" key="1">
    <source>
        <dbReference type="EMBL" id="AFL98389.1"/>
    </source>
</evidence>
<dbReference type="HOGENOM" id="CLU_2194279_0_0_10"/>
<dbReference type="Proteomes" id="UP000006051">
    <property type="component" value="Chromosome"/>
</dbReference>